<evidence type="ECO:0000313" key="1">
    <source>
        <dbReference type="EMBL" id="JAD24765.1"/>
    </source>
</evidence>
<reference evidence="1" key="1">
    <citation type="submission" date="2014-09" db="EMBL/GenBank/DDBJ databases">
        <authorList>
            <person name="Magalhaes I.L.F."/>
            <person name="Oliveira U."/>
            <person name="Santos F.R."/>
            <person name="Vidigal T.H.D.A."/>
            <person name="Brescovit A.D."/>
            <person name="Santos A.J."/>
        </authorList>
    </citation>
    <scope>NUCLEOTIDE SEQUENCE</scope>
    <source>
        <tissue evidence="1">Shoot tissue taken approximately 20 cm above the soil surface</tissue>
    </source>
</reference>
<name>A0A0A8YH95_ARUDO</name>
<dbReference type="AlphaFoldDB" id="A0A0A8YH95"/>
<organism evidence="1">
    <name type="scientific">Arundo donax</name>
    <name type="common">Giant reed</name>
    <name type="synonym">Donax arundinaceus</name>
    <dbReference type="NCBI Taxonomy" id="35708"/>
    <lineage>
        <taxon>Eukaryota</taxon>
        <taxon>Viridiplantae</taxon>
        <taxon>Streptophyta</taxon>
        <taxon>Embryophyta</taxon>
        <taxon>Tracheophyta</taxon>
        <taxon>Spermatophyta</taxon>
        <taxon>Magnoliopsida</taxon>
        <taxon>Liliopsida</taxon>
        <taxon>Poales</taxon>
        <taxon>Poaceae</taxon>
        <taxon>PACMAD clade</taxon>
        <taxon>Arundinoideae</taxon>
        <taxon>Arundineae</taxon>
        <taxon>Arundo</taxon>
    </lineage>
</organism>
<sequence>MKSIALHTTHLYSIYTTRRPMCHGVLQMGLHEVFLIHQCTMFSRIRCAFCC</sequence>
<dbReference type="EMBL" id="GBRH01273130">
    <property type="protein sequence ID" value="JAD24765.1"/>
    <property type="molecule type" value="Transcribed_RNA"/>
</dbReference>
<proteinExistence type="predicted"/>
<accession>A0A0A8YH95</accession>
<reference evidence="1" key="2">
    <citation type="journal article" date="2015" name="Data Brief">
        <title>Shoot transcriptome of the giant reed, Arundo donax.</title>
        <authorList>
            <person name="Barrero R.A."/>
            <person name="Guerrero F.D."/>
            <person name="Moolhuijzen P."/>
            <person name="Goolsby J.A."/>
            <person name="Tidwell J."/>
            <person name="Bellgard S.E."/>
            <person name="Bellgard M.I."/>
        </authorList>
    </citation>
    <scope>NUCLEOTIDE SEQUENCE</scope>
    <source>
        <tissue evidence="1">Shoot tissue taken approximately 20 cm above the soil surface</tissue>
    </source>
</reference>
<protein>
    <submittedName>
        <fullName evidence="1">Uncharacterized protein</fullName>
    </submittedName>
</protein>